<protein>
    <submittedName>
        <fullName evidence="2">Uncharacterized protein</fullName>
    </submittedName>
</protein>
<reference evidence="2" key="1">
    <citation type="journal article" date="2021" name="Nat. Commun.">
        <title>Genetic determinants of endophytism in the Arabidopsis root mycobiome.</title>
        <authorList>
            <person name="Mesny F."/>
            <person name="Miyauchi S."/>
            <person name="Thiergart T."/>
            <person name="Pickel B."/>
            <person name="Atanasova L."/>
            <person name="Karlsson M."/>
            <person name="Huettel B."/>
            <person name="Barry K.W."/>
            <person name="Haridas S."/>
            <person name="Chen C."/>
            <person name="Bauer D."/>
            <person name="Andreopoulos W."/>
            <person name="Pangilinan J."/>
            <person name="LaButti K."/>
            <person name="Riley R."/>
            <person name="Lipzen A."/>
            <person name="Clum A."/>
            <person name="Drula E."/>
            <person name="Henrissat B."/>
            <person name="Kohler A."/>
            <person name="Grigoriev I.V."/>
            <person name="Martin F.M."/>
            <person name="Hacquard S."/>
        </authorList>
    </citation>
    <scope>NUCLEOTIDE SEQUENCE</scope>
    <source>
        <strain evidence="2">MPI-CAGE-CH-0243</strain>
    </source>
</reference>
<comment type="caution">
    <text evidence="2">The sequence shown here is derived from an EMBL/GenBank/DDBJ whole genome shotgun (WGS) entry which is preliminary data.</text>
</comment>
<evidence type="ECO:0000313" key="2">
    <source>
        <dbReference type="EMBL" id="KAH7117100.1"/>
    </source>
</evidence>
<gene>
    <name evidence="2" type="ORF">B0J11DRAFT_571532</name>
</gene>
<feature type="transmembrane region" description="Helical" evidence="1">
    <location>
        <begin position="282"/>
        <end position="303"/>
    </location>
</feature>
<dbReference type="InterPro" id="IPR046486">
    <property type="entry name" value="DUF6579"/>
</dbReference>
<evidence type="ECO:0000313" key="3">
    <source>
        <dbReference type="Proteomes" id="UP000700596"/>
    </source>
</evidence>
<proteinExistence type="predicted"/>
<evidence type="ECO:0000256" key="1">
    <source>
        <dbReference type="SAM" id="Phobius"/>
    </source>
</evidence>
<feature type="transmembrane region" description="Helical" evidence="1">
    <location>
        <begin position="309"/>
        <end position="332"/>
    </location>
</feature>
<dbReference type="Pfam" id="PF20219">
    <property type="entry name" value="DUF6579"/>
    <property type="match status" value="1"/>
</dbReference>
<keyword evidence="1" id="KW-0472">Membrane</keyword>
<dbReference type="OrthoDB" id="3731404at2759"/>
<organism evidence="2 3">
    <name type="scientific">Dendryphion nanum</name>
    <dbReference type="NCBI Taxonomy" id="256645"/>
    <lineage>
        <taxon>Eukaryota</taxon>
        <taxon>Fungi</taxon>
        <taxon>Dikarya</taxon>
        <taxon>Ascomycota</taxon>
        <taxon>Pezizomycotina</taxon>
        <taxon>Dothideomycetes</taxon>
        <taxon>Pleosporomycetidae</taxon>
        <taxon>Pleosporales</taxon>
        <taxon>Torulaceae</taxon>
        <taxon>Dendryphion</taxon>
    </lineage>
</organism>
<dbReference type="Proteomes" id="UP000700596">
    <property type="component" value="Unassembled WGS sequence"/>
</dbReference>
<name>A0A9P9DD02_9PLEO</name>
<keyword evidence="1" id="KW-0812">Transmembrane</keyword>
<dbReference type="AlphaFoldDB" id="A0A9P9DD02"/>
<dbReference type="EMBL" id="JAGMWT010000014">
    <property type="protein sequence ID" value="KAH7117100.1"/>
    <property type="molecule type" value="Genomic_DNA"/>
</dbReference>
<sequence>MQNWAKKRKNKSKWDYIVEFFLGASSFNVLQLPGAVKDSIGAYNEYHNGKQMRQQLPVIMTLLENLMDEFGKHNYATRFSQFLSLLGVMTQFVQVLQGDSALRNVLQDLGVKISREIEAQTGLKSPRFAKQVHRFIHQRTQEMRQDDANHFFFVYHPDTDWNPEFFHRAQANPLPSNFLGMSSNLDTLCIWMLFIRSLLARSKIKGHFHILIPAYRPLIIQDPVIFPPELYPLTIEGHIHDSIFQVWLNIRHVPNDLTLRDVGNLAAPPSFWQEWAEPIQGITIVSTWFTGSAAAMGLSVAAATVAVPLAIPVFVAGASVAAFGTITAANAVDERLRIPQPRLLGGNFNQDELEFQLRTRRVRRRHRYSHG</sequence>
<keyword evidence="3" id="KW-1185">Reference proteome</keyword>
<keyword evidence="1" id="KW-1133">Transmembrane helix</keyword>
<accession>A0A9P9DD02</accession>